<accession>A0AAE0SW11</accession>
<evidence type="ECO:0000313" key="2">
    <source>
        <dbReference type="Proteomes" id="UP001195483"/>
    </source>
</evidence>
<reference evidence="1" key="3">
    <citation type="submission" date="2023-05" db="EMBL/GenBank/DDBJ databases">
        <authorList>
            <person name="Smith C.H."/>
        </authorList>
    </citation>
    <scope>NUCLEOTIDE SEQUENCE</scope>
    <source>
        <strain evidence="1">CHS0354</strain>
        <tissue evidence="1">Mantle</tissue>
    </source>
</reference>
<gene>
    <name evidence="1" type="ORF">CHS0354_024427</name>
</gene>
<evidence type="ECO:0000313" key="1">
    <source>
        <dbReference type="EMBL" id="KAK3599094.1"/>
    </source>
</evidence>
<organism evidence="1 2">
    <name type="scientific">Potamilus streckersoni</name>
    <dbReference type="NCBI Taxonomy" id="2493646"/>
    <lineage>
        <taxon>Eukaryota</taxon>
        <taxon>Metazoa</taxon>
        <taxon>Spiralia</taxon>
        <taxon>Lophotrochozoa</taxon>
        <taxon>Mollusca</taxon>
        <taxon>Bivalvia</taxon>
        <taxon>Autobranchia</taxon>
        <taxon>Heteroconchia</taxon>
        <taxon>Palaeoheterodonta</taxon>
        <taxon>Unionida</taxon>
        <taxon>Unionoidea</taxon>
        <taxon>Unionidae</taxon>
        <taxon>Ambleminae</taxon>
        <taxon>Lampsilini</taxon>
        <taxon>Potamilus</taxon>
    </lineage>
</organism>
<protein>
    <submittedName>
        <fullName evidence="1">Uncharacterized protein</fullName>
    </submittedName>
</protein>
<dbReference type="EMBL" id="JAEAOA010001449">
    <property type="protein sequence ID" value="KAK3599094.1"/>
    <property type="molecule type" value="Genomic_DNA"/>
</dbReference>
<keyword evidence="2" id="KW-1185">Reference proteome</keyword>
<reference evidence="1" key="1">
    <citation type="journal article" date="2021" name="Genome Biol. Evol.">
        <title>A High-Quality Reference Genome for a Parasitic Bivalve with Doubly Uniparental Inheritance (Bivalvia: Unionida).</title>
        <authorList>
            <person name="Smith C.H."/>
        </authorList>
    </citation>
    <scope>NUCLEOTIDE SEQUENCE</scope>
    <source>
        <strain evidence="1">CHS0354</strain>
    </source>
</reference>
<reference evidence="1" key="2">
    <citation type="journal article" date="2021" name="Genome Biol. Evol.">
        <title>Developing a high-quality reference genome for a parasitic bivalve with doubly uniparental inheritance (Bivalvia: Unionida).</title>
        <authorList>
            <person name="Smith C.H."/>
        </authorList>
    </citation>
    <scope>NUCLEOTIDE SEQUENCE</scope>
    <source>
        <strain evidence="1">CHS0354</strain>
        <tissue evidence="1">Mantle</tissue>
    </source>
</reference>
<name>A0AAE0SW11_9BIVA</name>
<dbReference type="Proteomes" id="UP001195483">
    <property type="component" value="Unassembled WGS sequence"/>
</dbReference>
<dbReference type="AlphaFoldDB" id="A0AAE0SW11"/>
<comment type="caution">
    <text evidence="1">The sequence shown here is derived from an EMBL/GenBank/DDBJ whole genome shotgun (WGS) entry which is preliminary data.</text>
</comment>
<sequence>MEMQGISESWDKDILQQARDGFYPEHKRTVFILYRMGQIHLVPNGTESSCTQMDRFILYRMGQIHPVPNGTDSSCTEWDRFILYTNGQIHPVHKEAAFAPYSCGDIKR</sequence>
<proteinExistence type="predicted"/>